<keyword evidence="2" id="KW-0560">Oxidoreductase</keyword>
<dbReference type="SUPFAM" id="SSF51735">
    <property type="entry name" value="NAD(P)-binding Rossmann-fold domains"/>
    <property type="match status" value="1"/>
</dbReference>
<dbReference type="GO" id="GO:0008202">
    <property type="term" value="P:steroid metabolic process"/>
    <property type="evidence" value="ECO:0007669"/>
    <property type="project" value="UniProtKB-KW"/>
</dbReference>
<dbReference type="InterPro" id="IPR050259">
    <property type="entry name" value="SDR"/>
</dbReference>
<dbReference type="InterPro" id="IPR002347">
    <property type="entry name" value="SDR_fam"/>
</dbReference>
<dbReference type="GO" id="GO:0016491">
    <property type="term" value="F:oxidoreductase activity"/>
    <property type="evidence" value="ECO:0007669"/>
    <property type="project" value="UniProtKB-KW"/>
</dbReference>
<proteinExistence type="inferred from homology"/>
<dbReference type="Gene3D" id="3.40.50.720">
    <property type="entry name" value="NAD(P)-binding Rossmann-like Domain"/>
    <property type="match status" value="1"/>
</dbReference>
<dbReference type="GO" id="GO:0032787">
    <property type="term" value="P:monocarboxylic acid metabolic process"/>
    <property type="evidence" value="ECO:0007669"/>
    <property type="project" value="UniProtKB-ARBA"/>
</dbReference>
<organism evidence="5 6">
    <name type="scientific">Extibacter muris</name>
    <dbReference type="NCBI Taxonomy" id="1796622"/>
    <lineage>
        <taxon>Bacteria</taxon>
        <taxon>Bacillati</taxon>
        <taxon>Bacillota</taxon>
        <taxon>Clostridia</taxon>
        <taxon>Lachnospirales</taxon>
        <taxon>Lachnospiraceae</taxon>
        <taxon>Extibacter</taxon>
    </lineage>
</organism>
<comment type="caution">
    <text evidence="5">The sequence shown here is derived from an EMBL/GenBank/DDBJ whole genome shotgun (WGS) entry which is preliminary data.</text>
</comment>
<dbReference type="EMBL" id="SMMX01000009">
    <property type="protein sequence ID" value="TDA21336.1"/>
    <property type="molecule type" value="Genomic_DNA"/>
</dbReference>
<dbReference type="AlphaFoldDB" id="A0A4R4FF51"/>
<keyword evidence="3" id="KW-0443">Lipid metabolism</keyword>
<dbReference type="PROSITE" id="PS00061">
    <property type="entry name" value="ADH_SHORT"/>
    <property type="match status" value="1"/>
</dbReference>
<dbReference type="PANTHER" id="PTHR42879">
    <property type="entry name" value="3-OXOACYL-(ACYL-CARRIER-PROTEIN) REDUCTASE"/>
    <property type="match status" value="1"/>
</dbReference>
<dbReference type="PANTHER" id="PTHR42879:SF2">
    <property type="entry name" value="3-OXOACYL-[ACYL-CARRIER-PROTEIN] REDUCTASE FABG"/>
    <property type="match status" value="1"/>
</dbReference>
<dbReference type="CDD" id="cd05233">
    <property type="entry name" value="SDR_c"/>
    <property type="match status" value="1"/>
</dbReference>
<dbReference type="InterPro" id="IPR036291">
    <property type="entry name" value="NAD(P)-bd_dom_sf"/>
</dbReference>
<gene>
    <name evidence="5" type="ORF">E1963_11725</name>
</gene>
<dbReference type="RefSeq" id="WP_132278179.1">
    <property type="nucleotide sequence ID" value="NZ_JAOBST010000070.1"/>
</dbReference>
<evidence type="ECO:0000256" key="4">
    <source>
        <dbReference type="RuleBase" id="RU000363"/>
    </source>
</evidence>
<dbReference type="PRINTS" id="PR00080">
    <property type="entry name" value="SDRFAMILY"/>
</dbReference>
<dbReference type="FunFam" id="3.40.50.720:FF:000173">
    <property type="entry name" value="3-oxoacyl-[acyl-carrier protein] reductase"/>
    <property type="match status" value="1"/>
</dbReference>
<name>A0A4R4FF51_9FIRM</name>
<evidence type="ECO:0000256" key="3">
    <source>
        <dbReference type="ARBA" id="ARBA00023221"/>
    </source>
</evidence>
<keyword evidence="3" id="KW-0753">Steroid metabolism</keyword>
<evidence type="ECO:0000256" key="1">
    <source>
        <dbReference type="ARBA" id="ARBA00006484"/>
    </source>
</evidence>
<evidence type="ECO:0000313" key="5">
    <source>
        <dbReference type="EMBL" id="TDA21336.1"/>
    </source>
</evidence>
<keyword evidence="6" id="KW-1185">Reference proteome</keyword>
<dbReference type="Pfam" id="PF00106">
    <property type="entry name" value="adh_short"/>
    <property type="match status" value="1"/>
</dbReference>
<evidence type="ECO:0000256" key="2">
    <source>
        <dbReference type="ARBA" id="ARBA00023002"/>
    </source>
</evidence>
<sequence>MSKYALITGASRGIGKAAALLFAARGYHVFLNCRRSADALEDVKREILSAGGTCDMVTGDVGDSADVDKIFTFIYSRCSCLDVLVNNAGCAHIGLLSDMTDGEWNRVIQTNLSSVFYCSRAAVPPMVRRKRGTIVNVSSMWGSSGASCEAAYSASKGGVNGLTKALAKELAPSNVQVNAMACGVIDTVMNGQLSVEERAQLADEIPSGRFGTPEEAAEMIWNIAAAPSYMTGQIIGIDGGF</sequence>
<evidence type="ECO:0000313" key="6">
    <source>
        <dbReference type="Proteomes" id="UP000295710"/>
    </source>
</evidence>
<accession>A0A4R4FF51</accession>
<dbReference type="InterPro" id="IPR020904">
    <property type="entry name" value="Sc_DH/Rdtase_CS"/>
</dbReference>
<dbReference type="PRINTS" id="PR00081">
    <property type="entry name" value="GDHRDH"/>
</dbReference>
<protein>
    <submittedName>
        <fullName evidence="5">SDR family NAD(P)-dependent oxidoreductase</fullName>
    </submittedName>
</protein>
<comment type="similarity">
    <text evidence="1 4">Belongs to the short-chain dehydrogenases/reductases (SDR) family.</text>
</comment>
<reference evidence="5 6" key="1">
    <citation type="journal article" date="2016" name="Nat. Microbiol.">
        <title>The Mouse Intestinal Bacterial Collection (miBC) provides host-specific insight into cultured diversity and functional potential of the gut microbiota.</title>
        <authorList>
            <person name="Lagkouvardos I."/>
            <person name="Pukall R."/>
            <person name="Abt B."/>
            <person name="Foesel B.U."/>
            <person name="Meier-Kolthoff J.P."/>
            <person name="Kumar N."/>
            <person name="Bresciani A."/>
            <person name="Martinez I."/>
            <person name="Just S."/>
            <person name="Ziegler C."/>
            <person name="Brugiroux S."/>
            <person name="Garzetti D."/>
            <person name="Wenning M."/>
            <person name="Bui T.P."/>
            <person name="Wang J."/>
            <person name="Hugenholtz F."/>
            <person name="Plugge C.M."/>
            <person name="Peterson D.A."/>
            <person name="Hornef M.W."/>
            <person name="Baines J.F."/>
            <person name="Smidt H."/>
            <person name="Walter J."/>
            <person name="Kristiansen K."/>
            <person name="Nielsen H.B."/>
            <person name="Haller D."/>
            <person name="Overmann J."/>
            <person name="Stecher B."/>
            <person name="Clavel T."/>
        </authorList>
    </citation>
    <scope>NUCLEOTIDE SEQUENCE [LARGE SCALE GENOMIC DNA]</scope>
    <source>
        <strain evidence="5 6">DSM 28560</strain>
    </source>
</reference>
<dbReference type="Proteomes" id="UP000295710">
    <property type="component" value="Unassembled WGS sequence"/>
</dbReference>